<protein>
    <submittedName>
        <fullName evidence="1">Uncharacterized protein</fullName>
    </submittedName>
</protein>
<evidence type="ECO:0000313" key="2">
    <source>
        <dbReference type="Proteomes" id="UP000004277"/>
    </source>
</evidence>
<accession>A0ACD3SQJ0</accession>
<name>A0ACD3SQJ0_9BURK</name>
<keyword evidence="2" id="KW-1185">Reference proteome</keyword>
<sequence>MDNSNHMFLVTLFPEAKDKTALGTLARALNTALTKATGEAPQIVHPNTGAICLLVCGEFDTINRALRDVCENDVRYLLVRIDTPFSAFGLSSAHAWFQIRTRQTPPK</sequence>
<evidence type="ECO:0000313" key="1">
    <source>
        <dbReference type="EMBL" id="TMS58510.1"/>
    </source>
</evidence>
<dbReference type="Proteomes" id="UP000004277">
    <property type="component" value="Unassembled WGS sequence"/>
</dbReference>
<organism evidence="1 2">
    <name type="scientific">Imbroritus primus</name>
    <dbReference type="NCBI Taxonomy" id="3058603"/>
    <lineage>
        <taxon>Bacteria</taxon>
        <taxon>Pseudomonadati</taxon>
        <taxon>Pseudomonadota</taxon>
        <taxon>Betaproteobacteria</taxon>
        <taxon>Burkholderiales</taxon>
        <taxon>Burkholderiaceae</taxon>
        <taxon>Imbroritus</taxon>
    </lineage>
</organism>
<reference evidence="1" key="1">
    <citation type="submission" date="2019-05" db="EMBL/GenBank/DDBJ databases">
        <title>Revised genome assembly of Burkholderiaceae (previously Ralstonia) sp. PBA.</title>
        <authorList>
            <person name="Gan H.M."/>
        </authorList>
    </citation>
    <scope>NUCLEOTIDE SEQUENCE</scope>
    <source>
        <strain evidence="1">PBA</strain>
    </source>
</reference>
<gene>
    <name evidence="1" type="ORF">MW7_007225</name>
</gene>
<dbReference type="EMBL" id="AKCV02000015">
    <property type="protein sequence ID" value="TMS58510.1"/>
    <property type="molecule type" value="Genomic_DNA"/>
</dbReference>
<proteinExistence type="predicted"/>
<comment type="caution">
    <text evidence="1">The sequence shown here is derived from an EMBL/GenBank/DDBJ whole genome shotgun (WGS) entry which is preliminary data.</text>
</comment>